<dbReference type="AlphaFoldDB" id="A0A194R0Q6"/>
<keyword evidence="2" id="KW-0472">Membrane</keyword>
<keyword evidence="2" id="KW-1133">Transmembrane helix</keyword>
<proteinExistence type="predicted"/>
<feature type="transmembrane region" description="Helical" evidence="2">
    <location>
        <begin position="23"/>
        <end position="44"/>
    </location>
</feature>
<dbReference type="Proteomes" id="UP000053240">
    <property type="component" value="Unassembled WGS sequence"/>
</dbReference>
<sequence length="145" mass="15427">MTIPRDNSENPPCSQCRLLRKSFVLIAMSAVIPIIVFSALLLLMDVGNMDMEYRSLGSVIIESVAGILHVQLFVATALLIASISDSPNDRDISLVSSSFSLMEFDLNPSVPTAHDGGAVSTFSLSSATPRPSAAEATLTTEEVDP</sequence>
<keyword evidence="4" id="KW-1185">Reference proteome</keyword>
<name>A0A194R0Q6_PAPMA</name>
<protein>
    <submittedName>
        <fullName evidence="3">Uncharacterized protein</fullName>
    </submittedName>
</protein>
<keyword evidence="2" id="KW-0812">Transmembrane</keyword>
<reference evidence="3 4" key="1">
    <citation type="journal article" date="2015" name="Nat. Commun.">
        <title>Outbred genome sequencing and CRISPR/Cas9 gene editing in butterflies.</title>
        <authorList>
            <person name="Li X."/>
            <person name="Fan D."/>
            <person name="Zhang W."/>
            <person name="Liu G."/>
            <person name="Zhang L."/>
            <person name="Zhao L."/>
            <person name="Fang X."/>
            <person name="Chen L."/>
            <person name="Dong Y."/>
            <person name="Chen Y."/>
            <person name="Ding Y."/>
            <person name="Zhao R."/>
            <person name="Feng M."/>
            <person name="Zhu Y."/>
            <person name="Feng Y."/>
            <person name="Jiang X."/>
            <person name="Zhu D."/>
            <person name="Xiang H."/>
            <person name="Feng X."/>
            <person name="Li S."/>
            <person name="Wang J."/>
            <person name="Zhang G."/>
            <person name="Kronforst M.R."/>
            <person name="Wang W."/>
        </authorList>
    </citation>
    <scope>NUCLEOTIDE SEQUENCE [LARGE SCALE GENOMIC DNA]</scope>
    <source>
        <strain evidence="3">Ya'a_city_454_Pm</strain>
        <tissue evidence="3">Whole body</tissue>
    </source>
</reference>
<evidence type="ECO:0000313" key="4">
    <source>
        <dbReference type="Proteomes" id="UP000053240"/>
    </source>
</evidence>
<dbReference type="InParanoid" id="A0A194R0Q6"/>
<gene>
    <name evidence="3" type="ORF">RR48_08877</name>
</gene>
<evidence type="ECO:0000256" key="2">
    <source>
        <dbReference type="SAM" id="Phobius"/>
    </source>
</evidence>
<feature type="region of interest" description="Disordered" evidence="1">
    <location>
        <begin position="122"/>
        <end position="145"/>
    </location>
</feature>
<organism evidence="3 4">
    <name type="scientific">Papilio machaon</name>
    <name type="common">Old World swallowtail butterfly</name>
    <dbReference type="NCBI Taxonomy" id="76193"/>
    <lineage>
        <taxon>Eukaryota</taxon>
        <taxon>Metazoa</taxon>
        <taxon>Ecdysozoa</taxon>
        <taxon>Arthropoda</taxon>
        <taxon>Hexapoda</taxon>
        <taxon>Insecta</taxon>
        <taxon>Pterygota</taxon>
        <taxon>Neoptera</taxon>
        <taxon>Endopterygota</taxon>
        <taxon>Lepidoptera</taxon>
        <taxon>Glossata</taxon>
        <taxon>Ditrysia</taxon>
        <taxon>Papilionoidea</taxon>
        <taxon>Papilionidae</taxon>
        <taxon>Papilioninae</taxon>
        <taxon>Papilio</taxon>
    </lineage>
</organism>
<dbReference type="EMBL" id="KQ461103">
    <property type="protein sequence ID" value="KPJ09426.1"/>
    <property type="molecule type" value="Genomic_DNA"/>
</dbReference>
<evidence type="ECO:0000256" key="1">
    <source>
        <dbReference type="SAM" id="MobiDB-lite"/>
    </source>
</evidence>
<evidence type="ECO:0000313" key="3">
    <source>
        <dbReference type="EMBL" id="KPJ09426.1"/>
    </source>
</evidence>
<feature type="transmembrane region" description="Helical" evidence="2">
    <location>
        <begin position="56"/>
        <end position="80"/>
    </location>
</feature>
<accession>A0A194R0Q6</accession>